<dbReference type="AlphaFoldDB" id="M9LCG2"/>
<dbReference type="EMBL" id="BALG01000251">
    <property type="protein sequence ID" value="GAC43777.1"/>
    <property type="molecule type" value="Genomic_DNA"/>
</dbReference>
<feature type="region of interest" description="Disordered" evidence="1">
    <location>
        <begin position="1"/>
        <end position="91"/>
    </location>
</feature>
<evidence type="ECO:0000313" key="2">
    <source>
        <dbReference type="EMBL" id="GAC43777.1"/>
    </source>
</evidence>
<evidence type="ECO:0000256" key="1">
    <source>
        <dbReference type="SAM" id="MobiDB-lite"/>
    </source>
</evidence>
<accession>M9LCG2</accession>
<keyword evidence="3" id="KW-1185">Reference proteome</keyword>
<organism evidence="2 3">
    <name type="scientific">Paenibacillus popilliae ATCC 14706</name>
    <dbReference type="NCBI Taxonomy" id="1212764"/>
    <lineage>
        <taxon>Bacteria</taxon>
        <taxon>Bacillati</taxon>
        <taxon>Bacillota</taxon>
        <taxon>Bacilli</taxon>
        <taxon>Bacillales</taxon>
        <taxon>Paenibacillaceae</taxon>
        <taxon>Paenibacillus</taxon>
    </lineage>
</organism>
<feature type="non-terminal residue" evidence="2">
    <location>
        <position position="1"/>
    </location>
</feature>
<proteinExistence type="predicted"/>
<dbReference type="RefSeq" id="WP_006287481.1">
    <property type="nucleotide sequence ID" value="NZ_BALG01000251.1"/>
</dbReference>
<dbReference type="Proteomes" id="UP000029453">
    <property type="component" value="Unassembled WGS sequence"/>
</dbReference>
<gene>
    <name evidence="2" type="ORF">PPOP_3177</name>
</gene>
<comment type="caution">
    <text evidence="2">The sequence shown here is derived from an EMBL/GenBank/DDBJ whole genome shotgun (WGS) entry which is preliminary data.</text>
</comment>
<evidence type="ECO:0000313" key="3">
    <source>
        <dbReference type="Proteomes" id="UP000029453"/>
    </source>
</evidence>
<reference evidence="2 3" key="1">
    <citation type="submission" date="2012-10" db="EMBL/GenBank/DDBJ databases">
        <title>Draft Genome Sequence of Paenibacillus popilliae ATCC 14706T.</title>
        <authorList>
            <person name="Iiyama K."/>
            <person name="Mori K."/>
            <person name="Mon H."/>
            <person name="Chieda Y."/>
            <person name="Lee J.M."/>
            <person name="Kusakabe T."/>
            <person name="Tashiro K."/>
            <person name="Asano S."/>
            <person name="Yasunaga-Aoki C."/>
            <person name="Shimizu S."/>
        </authorList>
    </citation>
    <scope>NUCLEOTIDE SEQUENCE [LARGE SCALE GENOMIC DNA]</scope>
    <source>
        <strain evidence="2 3">ATCC 14706</strain>
    </source>
</reference>
<sequence length="597" mass="67173">GTSTSTEQPELDDNIPAPPTEEEIAVMEGREQPSQPGTSTSTEQLEIDDNIPAPPTEEEIAVMEGRELQPQPGASTSTEQPALDENLSASPTEEISDFPTAEEILEFPTEDSPLILVEDDWAKLIRVPIKDGQTVHGEVSISENNCEILISGITEADASELPIIYGLEVDLFRTTSPMENHFFKYKNEEGAVLPVERVQILADEGRVAPVIHRVGQQVAFLSIGYVPTIGKVLSLGEQPDSLVRIAVPSSIMDDDLEMLPLNIFVRKDGEEQGMYKPIQYVYTDEINGDERVDVNESPQETKVVVGQKLSFSLPELSIEGRVEHIDTALGYPIVFAHVPVSPGQVESMTQQLQTSFQLRDYYVPIEWKGQLIKAPVVLRIGDKVIGGKIKIMRLVEDEYGYSTLVPEWATVTDWRPVSMNAERVKQNVRAAVGDAWAHPEQLQLGSTIELLDLLPFNLQAKSLQKLIKKQVVPQKQIEKIHTKIKDIIENTLLPKITEDKLEDKLEDTLDTIVRNHPIYDYSPYQIQNNEQYIIKQTVEVVYEVATEVVRKSIKELLQNEEFGHDLQTQIRTEMDPIIKEVSREASQYYHYKVDSNE</sequence>
<name>M9LCG2_PAEPP</name>
<protein>
    <submittedName>
        <fullName evidence="2">Putative heme iron utilization protein</fullName>
    </submittedName>
</protein>
<feature type="compositionally biased region" description="Polar residues" evidence="1">
    <location>
        <begin position="32"/>
        <end position="44"/>
    </location>
</feature>